<sequence length="299" mass="31829">MRVGITGANGYVGTILRAAFAEKGHEVIAFARSNRMTSESALGGAEWRPFEIKRPPSRAAFSDLDVLIHGAWDLTLVSAGDVWDVNVSGSQHLLRNVVDAGVRRVIFISSMSAYKGTRQLYGQAKLACEHTASSLGAVSTRLGLVYGPGWGGMAGALRRLTKLPVTPLIGAGSYQFTVHEADMAAAMVRIAESDMPLSEPVGLANPEPVPFRRLMKEIAASQGRTQRAVSVPWQLVSGVLKATEALHVPLPFRSDSILGLVHPAAEVPGAEPLKQLGIGFRTFSLTGDRPSSGTLGQYS</sequence>
<protein>
    <submittedName>
        <fullName evidence="2">NAD(P)-dependent oxidoreductase</fullName>
    </submittedName>
</protein>
<proteinExistence type="predicted"/>
<gene>
    <name evidence="2" type="ORF">RFN29_15795</name>
</gene>
<dbReference type="PANTHER" id="PTHR43245">
    <property type="entry name" value="BIFUNCTIONAL POLYMYXIN RESISTANCE PROTEIN ARNA"/>
    <property type="match status" value="1"/>
</dbReference>
<evidence type="ECO:0000259" key="1">
    <source>
        <dbReference type="Pfam" id="PF01370"/>
    </source>
</evidence>
<dbReference type="RefSeq" id="WP_320227019.1">
    <property type="nucleotide sequence ID" value="NZ_JAVIJC010000015.1"/>
</dbReference>
<evidence type="ECO:0000313" key="3">
    <source>
        <dbReference type="Proteomes" id="UP001271249"/>
    </source>
</evidence>
<name>A0ABU4Z1W0_9HYPH</name>
<dbReference type="InterPro" id="IPR050177">
    <property type="entry name" value="Lipid_A_modif_metabolic_enz"/>
</dbReference>
<dbReference type="Pfam" id="PF01370">
    <property type="entry name" value="Epimerase"/>
    <property type="match status" value="1"/>
</dbReference>
<dbReference type="InterPro" id="IPR036291">
    <property type="entry name" value="NAD(P)-bd_dom_sf"/>
</dbReference>
<dbReference type="Proteomes" id="UP001271249">
    <property type="component" value="Unassembled WGS sequence"/>
</dbReference>
<dbReference type="SUPFAM" id="SSF51735">
    <property type="entry name" value="NAD(P)-binding Rossmann-fold domains"/>
    <property type="match status" value="1"/>
</dbReference>
<accession>A0ABU4Z1W0</accession>
<feature type="domain" description="NAD-dependent epimerase/dehydratase" evidence="1">
    <location>
        <begin position="5"/>
        <end position="193"/>
    </location>
</feature>
<keyword evidence="3" id="KW-1185">Reference proteome</keyword>
<reference evidence="2 3" key="1">
    <citation type="submission" date="2023-08" db="EMBL/GenBank/DDBJ databases">
        <title>Implementing the SeqCode for naming new Mesorhizobium species isolated from Vachellia karroo root nodules.</title>
        <authorList>
            <person name="Van Lill M."/>
        </authorList>
    </citation>
    <scope>NUCLEOTIDE SEQUENCE [LARGE SCALE GENOMIC DNA]</scope>
    <source>
        <strain evidence="2 3">VK22B</strain>
    </source>
</reference>
<evidence type="ECO:0000313" key="2">
    <source>
        <dbReference type="EMBL" id="MDX8493038.1"/>
    </source>
</evidence>
<organism evidence="2 3">
    <name type="scientific">Mesorhizobium captivum</name>
    <dbReference type="NCBI Taxonomy" id="3072319"/>
    <lineage>
        <taxon>Bacteria</taxon>
        <taxon>Pseudomonadati</taxon>
        <taxon>Pseudomonadota</taxon>
        <taxon>Alphaproteobacteria</taxon>
        <taxon>Hyphomicrobiales</taxon>
        <taxon>Phyllobacteriaceae</taxon>
        <taxon>Mesorhizobium</taxon>
    </lineage>
</organism>
<dbReference type="InterPro" id="IPR001509">
    <property type="entry name" value="Epimerase_deHydtase"/>
</dbReference>
<dbReference type="Gene3D" id="3.40.50.720">
    <property type="entry name" value="NAD(P)-binding Rossmann-like Domain"/>
    <property type="match status" value="1"/>
</dbReference>
<comment type="caution">
    <text evidence="2">The sequence shown here is derived from an EMBL/GenBank/DDBJ whole genome shotgun (WGS) entry which is preliminary data.</text>
</comment>
<dbReference type="EMBL" id="JAVIJC010000015">
    <property type="protein sequence ID" value="MDX8493038.1"/>
    <property type="molecule type" value="Genomic_DNA"/>
</dbReference>